<dbReference type="GO" id="GO:0007264">
    <property type="term" value="P:small GTPase-mediated signal transduction"/>
    <property type="evidence" value="ECO:0007669"/>
    <property type="project" value="InterPro"/>
</dbReference>
<gene>
    <name evidence="1" type="ORF">A2U01_0005029</name>
</gene>
<evidence type="ECO:0000313" key="1">
    <source>
        <dbReference type="EMBL" id="MCH84198.1"/>
    </source>
</evidence>
<dbReference type="EMBL" id="LXQA010006427">
    <property type="protein sequence ID" value="MCH84198.1"/>
    <property type="molecule type" value="Genomic_DNA"/>
</dbReference>
<accession>A0A392MBM4</accession>
<dbReference type="PANTHER" id="PTHR23317">
    <property type="entry name" value="DEDICATOR OF CYTOKINESIS DOCK"/>
    <property type="match status" value="1"/>
</dbReference>
<dbReference type="Proteomes" id="UP000265520">
    <property type="component" value="Unassembled WGS sequence"/>
</dbReference>
<dbReference type="AlphaFoldDB" id="A0A392MBM4"/>
<organism evidence="1 2">
    <name type="scientific">Trifolium medium</name>
    <dbReference type="NCBI Taxonomy" id="97028"/>
    <lineage>
        <taxon>Eukaryota</taxon>
        <taxon>Viridiplantae</taxon>
        <taxon>Streptophyta</taxon>
        <taxon>Embryophyta</taxon>
        <taxon>Tracheophyta</taxon>
        <taxon>Spermatophyta</taxon>
        <taxon>Magnoliopsida</taxon>
        <taxon>eudicotyledons</taxon>
        <taxon>Gunneridae</taxon>
        <taxon>Pentapetalae</taxon>
        <taxon>rosids</taxon>
        <taxon>fabids</taxon>
        <taxon>Fabales</taxon>
        <taxon>Fabaceae</taxon>
        <taxon>Papilionoideae</taxon>
        <taxon>50 kb inversion clade</taxon>
        <taxon>NPAAA clade</taxon>
        <taxon>Hologalegina</taxon>
        <taxon>IRL clade</taxon>
        <taxon>Trifolieae</taxon>
        <taxon>Trifolium</taxon>
    </lineage>
</organism>
<feature type="non-terminal residue" evidence="1">
    <location>
        <position position="1"/>
    </location>
</feature>
<dbReference type="PANTHER" id="PTHR23317:SF76">
    <property type="entry name" value="LD20667P"/>
    <property type="match status" value="1"/>
</dbReference>
<reference evidence="1 2" key="1">
    <citation type="journal article" date="2018" name="Front. Plant Sci.">
        <title>Red Clover (Trifolium pratense) and Zigzag Clover (T. medium) - A Picture of Genomic Similarities and Differences.</title>
        <authorList>
            <person name="Dluhosova J."/>
            <person name="Istvanek J."/>
            <person name="Nedelnik J."/>
            <person name="Repkova J."/>
        </authorList>
    </citation>
    <scope>NUCLEOTIDE SEQUENCE [LARGE SCALE GENOMIC DNA]</scope>
    <source>
        <strain evidence="2">cv. 10/8</strain>
        <tissue evidence="1">Leaf</tissue>
    </source>
</reference>
<proteinExistence type="predicted"/>
<comment type="caution">
    <text evidence="1">The sequence shown here is derived from an EMBL/GenBank/DDBJ whole genome shotgun (WGS) entry which is preliminary data.</text>
</comment>
<evidence type="ECO:0000313" key="2">
    <source>
        <dbReference type="Proteomes" id="UP000265520"/>
    </source>
</evidence>
<protein>
    <submittedName>
        <fullName evidence="1">Dedicator of cytokinesis protein 7-like</fullName>
    </submittedName>
</protein>
<sequence length="233" mass="26639">ELWEENLSASVSLQVLEVTEKFSTMAASHSIATDYGKLDCITAVFMSFLSRNQPLSFWKAFFPVFNSVFDLHGATLMARENDRFLKQVTFHLLRLAVFRNDNIRKRAVVGLQILVRCSFHYFTQTARLRVMLIITLSELMSDVQVTQMRSDGSLEESGEARRLRKSLEEMKDETKSSFLLEECELLDSALIAIPEKKAEHKWSWSEVKYLSESLLLALDGSLEHALLMGSCFP</sequence>
<dbReference type="InterPro" id="IPR026791">
    <property type="entry name" value="DOCK"/>
</dbReference>
<keyword evidence="2" id="KW-1185">Reference proteome</keyword>
<name>A0A392MBM4_9FABA</name>
<dbReference type="GO" id="GO:0005085">
    <property type="term" value="F:guanyl-nucleotide exchange factor activity"/>
    <property type="evidence" value="ECO:0007669"/>
    <property type="project" value="InterPro"/>
</dbReference>